<comment type="similarity">
    <text evidence="1 6">Belongs to the diaminopimelate epimerase family.</text>
</comment>
<comment type="subunit">
    <text evidence="6">Homodimer.</text>
</comment>
<feature type="site" description="Could be important to modulate the pK values of the two catalytic cysteine residues" evidence="6">
    <location>
        <position position="161"/>
    </location>
</feature>
<dbReference type="Proteomes" id="UP000054736">
    <property type="component" value="Unassembled WGS sequence"/>
</dbReference>
<evidence type="ECO:0000256" key="4">
    <source>
        <dbReference type="ARBA" id="ARBA00023154"/>
    </source>
</evidence>
<protein>
    <recommendedName>
        <fullName evidence="6 7">Diaminopimelate epimerase</fullName>
        <shortName evidence="6">DAP epimerase</shortName>
        <ecNumber evidence="6 7">5.1.1.7</ecNumber>
    </recommendedName>
    <alternativeName>
        <fullName evidence="6">PLP-independent amino acid racemase</fullName>
    </alternativeName>
</protein>
<dbReference type="PANTHER" id="PTHR31689">
    <property type="entry name" value="DIAMINOPIMELATE EPIMERASE, CHLOROPLASTIC"/>
    <property type="match status" value="1"/>
</dbReference>
<dbReference type="RefSeq" id="WP_058494986.1">
    <property type="nucleotide sequence ID" value="NZ_CAAAIU010000009.1"/>
</dbReference>
<dbReference type="FunFam" id="3.10.310.10:FF:000001">
    <property type="entry name" value="Diaminopimelate epimerase"/>
    <property type="match status" value="1"/>
</dbReference>
<proteinExistence type="inferred from homology"/>
<evidence type="ECO:0000256" key="2">
    <source>
        <dbReference type="ARBA" id="ARBA00022490"/>
    </source>
</evidence>
<keyword evidence="2 6" id="KW-0963">Cytoplasm</keyword>
<comment type="catalytic activity">
    <reaction evidence="6">
        <text>(2S,6S)-2,6-diaminopimelate = meso-2,6-diaminopimelate</text>
        <dbReference type="Rhea" id="RHEA:15393"/>
        <dbReference type="ChEBI" id="CHEBI:57609"/>
        <dbReference type="ChEBI" id="CHEBI:57791"/>
        <dbReference type="EC" id="5.1.1.7"/>
    </reaction>
</comment>
<feature type="binding site" evidence="6">
    <location>
        <position position="159"/>
    </location>
    <ligand>
        <name>substrate</name>
    </ligand>
</feature>
<evidence type="ECO:0000313" key="8">
    <source>
        <dbReference type="EMBL" id="KTC91798.1"/>
    </source>
</evidence>
<evidence type="ECO:0000256" key="7">
    <source>
        <dbReference type="NCBIfam" id="TIGR00652"/>
    </source>
</evidence>
<evidence type="ECO:0000313" key="9">
    <source>
        <dbReference type="Proteomes" id="UP000054736"/>
    </source>
</evidence>
<keyword evidence="4 6" id="KW-0457">Lysine biosynthesis</keyword>
<dbReference type="EC" id="5.1.1.7" evidence="6 7"/>
<evidence type="ECO:0000256" key="3">
    <source>
        <dbReference type="ARBA" id="ARBA00022605"/>
    </source>
</evidence>
<feature type="binding site" evidence="6">
    <location>
        <position position="45"/>
    </location>
    <ligand>
        <name>substrate</name>
    </ligand>
</feature>
<dbReference type="AlphaFoldDB" id="A0A0W0T893"/>
<feature type="active site" description="Proton donor" evidence="6">
    <location>
        <position position="74"/>
    </location>
</feature>
<evidence type="ECO:0000256" key="1">
    <source>
        <dbReference type="ARBA" id="ARBA00010219"/>
    </source>
</evidence>
<feature type="site" description="Important for dimerization" evidence="6">
    <location>
        <position position="270"/>
    </location>
</feature>
<keyword evidence="5 6" id="KW-0413">Isomerase</keyword>
<sequence length="278" mass="30380">MIRFTKMHGLGNDFMVIDALHQQINLSPGQIRALSRRDTGVGFDQCLLVEASQEPGIDFFYRIFNADGHEVGQCGNGARCLARFAQHYGLTNKKTIAIATYTTKMQLNLNEDNTVTVDFGQPRLKPEDIPLLANHQAVLYQLPLKDGSSCKVHAINVGNPHAVTVVDDLTTADLATLGKQISEHPLFPEQTNAGFMQIIDANHIRLRVYERGCGETQACGSGAIAAAAIGRLCHHLDEQIHINLPGGDLTVNWPDTKGPIYLTGPATFVYEGVLMSCE</sequence>
<dbReference type="PATRIC" id="fig|1212489.4.peg.657"/>
<evidence type="ECO:0000256" key="6">
    <source>
        <dbReference type="HAMAP-Rule" id="MF_00197"/>
    </source>
</evidence>
<keyword evidence="9" id="KW-1185">Reference proteome</keyword>
<comment type="pathway">
    <text evidence="6">Amino-acid biosynthesis; L-lysine biosynthesis via DAP pathway; DL-2,6-diaminopimelate from LL-2,6-diaminopimelate: step 1/1.</text>
</comment>
<feature type="binding site" evidence="6">
    <location>
        <position position="65"/>
    </location>
    <ligand>
        <name>substrate</name>
    </ligand>
</feature>
<reference evidence="8 9" key="1">
    <citation type="submission" date="2015-11" db="EMBL/GenBank/DDBJ databases">
        <title>Genomic analysis of 38 Legionella species identifies large and diverse effector repertoires.</title>
        <authorList>
            <person name="Burstein D."/>
            <person name="Amaro F."/>
            <person name="Zusman T."/>
            <person name="Lifshitz Z."/>
            <person name="Cohen O."/>
            <person name="Gilbert J.A."/>
            <person name="Pupko T."/>
            <person name="Shuman H.A."/>
            <person name="Segal G."/>
        </authorList>
    </citation>
    <scope>NUCLEOTIDE SEQUENCE [LARGE SCALE GENOMIC DNA]</scope>
    <source>
        <strain evidence="8 9">ATCC 700990</strain>
    </source>
</reference>
<dbReference type="GO" id="GO:0008837">
    <property type="term" value="F:diaminopimelate epimerase activity"/>
    <property type="evidence" value="ECO:0007669"/>
    <property type="project" value="UniProtKB-UniRule"/>
</dbReference>
<keyword evidence="3 6" id="KW-0028">Amino-acid biosynthesis</keyword>
<dbReference type="STRING" id="1212489.Ldro_0632"/>
<organism evidence="8 9">
    <name type="scientific">Legionella drozanskii LLAP-1</name>
    <dbReference type="NCBI Taxonomy" id="1212489"/>
    <lineage>
        <taxon>Bacteria</taxon>
        <taxon>Pseudomonadati</taxon>
        <taxon>Pseudomonadota</taxon>
        <taxon>Gammaproteobacteria</taxon>
        <taxon>Legionellales</taxon>
        <taxon>Legionellaceae</taxon>
        <taxon>Legionella</taxon>
    </lineage>
</organism>
<dbReference type="PANTHER" id="PTHR31689:SF0">
    <property type="entry name" value="DIAMINOPIMELATE EPIMERASE"/>
    <property type="match status" value="1"/>
</dbReference>
<dbReference type="Gene3D" id="3.10.310.10">
    <property type="entry name" value="Diaminopimelate Epimerase, Chain A, domain 1"/>
    <property type="match status" value="2"/>
</dbReference>
<dbReference type="HAMAP" id="MF_00197">
    <property type="entry name" value="DAP_epimerase"/>
    <property type="match status" value="1"/>
</dbReference>
<feature type="binding site" evidence="6">
    <location>
        <begin position="210"/>
        <end position="211"/>
    </location>
    <ligand>
        <name>substrate</name>
    </ligand>
</feature>
<comment type="subcellular location">
    <subcellularLocation>
        <location evidence="6">Cytoplasm</location>
    </subcellularLocation>
</comment>
<dbReference type="EMBL" id="LNXY01000006">
    <property type="protein sequence ID" value="KTC91798.1"/>
    <property type="molecule type" value="Genomic_DNA"/>
</dbReference>
<feature type="active site" description="Proton acceptor" evidence="6">
    <location>
        <position position="219"/>
    </location>
</feature>
<dbReference type="SUPFAM" id="SSF54506">
    <property type="entry name" value="Diaminopimelate epimerase-like"/>
    <property type="match status" value="2"/>
</dbReference>
<evidence type="ECO:0000256" key="5">
    <source>
        <dbReference type="ARBA" id="ARBA00023235"/>
    </source>
</evidence>
<dbReference type="NCBIfam" id="TIGR00652">
    <property type="entry name" value="DapF"/>
    <property type="match status" value="1"/>
</dbReference>
<accession>A0A0W0T893</accession>
<dbReference type="GO" id="GO:0005829">
    <property type="term" value="C:cytosol"/>
    <property type="evidence" value="ECO:0007669"/>
    <property type="project" value="TreeGrafter"/>
</dbReference>
<feature type="site" description="Could be important to modulate the pK values of the two catalytic cysteine residues" evidence="6">
    <location>
        <position position="210"/>
    </location>
</feature>
<dbReference type="OrthoDB" id="9805408at2"/>
<comment type="caution">
    <text evidence="8">The sequence shown here is derived from an EMBL/GenBank/DDBJ whole genome shotgun (WGS) entry which is preliminary data.</text>
</comment>
<feature type="binding site" evidence="6">
    <location>
        <begin position="220"/>
        <end position="221"/>
    </location>
    <ligand>
        <name>substrate</name>
    </ligand>
</feature>
<gene>
    <name evidence="6 8" type="primary">dapF</name>
    <name evidence="8" type="ORF">Ldro_0632</name>
</gene>
<dbReference type="UniPathway" id="UPA00034">
    <property type="reaction ID" value="UER00025"/>
</dbReference>
<feature type="binding site" evidence="6">
    <location>
        <position position="192"/>
    </location>
    <ligand>
        <name>substrate</name>
    </ligand>
</feature>
<feature type="binding site" evidence="6">
    <location>
        <begin position="75"/>
        <end position="76"/>
    </location>
    <ligand>
        <name>substrate</name>
    </ligand>
</feature>
<dbReference type="Pfam" id="PF01678">
    <property type="entry name" value="DAP_epimerase"/>
    <property type="match status" value="2"/>
</dbReference>
<comment type="function">
    <text evidence="6">Catalyzes the stereoinversion of LL-2,6-diaminopimelate (L,L-DAP) to meso-diaminopimelate (meso-DAP), a precursor of L-lysine and an essential component of the bacterial peptidoglycan.</text>
</comment>
<feature type="binding site" evidence="6">
    <location>
        <position position="12"/>
    </location>
    <ligand>
        <name>substrate</name>
    </ligand>
</feature>
<dbReference type="InterPro" id="IPR001653">
    <property type="entry name" value="DAP_epimerase_DapF"/>
</dbReference>
<name>A0A0W0T893_9GAMM</name>
<dbReference type="GO" id="GO:0009089">
    <property type="term" value="P:lysine biosynthetic process via diaminopimelate"/>
    <property type="evidence" value="ECO:0007669"/>
    <property type="project" value="UniProtKB-UniRule"/>
</dbReference>